<gene>
    <name evidence="1" type="ORF">JIN87_27650</name>
</gene>
<proteinExistence type="predicted"/>
<keyword evidence="2" id="KW-1185">Reference proteome</keyword>
<evidence type="ECO:0000313" key="1">
    <source>
        <dbReference type="EMBL" id="MBK1880688.1"/>
    </source>
</evidence>
<name>A0A934VUF8_9BACT</name>
<dbReference type="EMBL" id="JAENIL010000119">
    <property type="protein sequence ID" value="MBK1880688.1"/>
    <property type="molecule type" value="Genomic_DNA"/>
</dbReference>
<sequence length="82" mass="9940">MSLPFSVANNWTDHPELKKPVSWKTGDGNDHIEFEANEEKKRWKIRLNDFPDEPLYTLIIEQKEIIHFDDWPDFWVRPDFPE</sequence>
<dbReference type="RefSeq" id="WP_200359914.1">
    <property type="nucleotide sequence ID" value="NZ_JAENIL010000119.1"/>
</dbReference>
<dbReference type="AlphaFoldDB" id="A0A934VUF8"/>
<reference evidence="1" key="1">
    <citation type="submission" date="2021-01" db="EMBL/GenBank/DDBJ databases">
        <title>Modified the classification status of verrucomicrobia.</title>
        <authorList>
            <person name="Feng X."/>
        </authorList>
    </citation>
    <scope>NUCLEOTIDE SEQUENCE</scope>
    <source>
        <strain evidence="1">KCTC 13126</strain>
    </source>
</reference>
<organism evidence="1 2">
    <name type="scientific">Pelagicoccus mobilis</name>
    <dbReference type="NCBI Taxonomy" id="415221"/>
    <lineage>
        <taxon>Bacteria</taxon>
        <taxon>Pseudomonadati</taxon>
        <taxon>Verrucomicrobiota</taxon>
        <taxon>Opitutia</taxon>
        <taxon>Puniceicoccales</taxon>
        <taxon>Pelagicoccaceae</taxon>
        <taxon>Pelagicoccus</taxon>
    </lineage>
</organism>
<evidence type="ECO:0000313" key="2">
    <source>
        <dbReference type="Proteomes" id="UP000617628"/>
    </source>
</evidence>
<protein>
    <submittedName>
        <fullName evidence="1">Uncharacterized protein</fullName>
    </submittedName>
</protein>
<accession>A0A934VUF8</accession>
<dbReference type="Proteomes" id="UP000617628">
    <property type="component" value="Unassembled WGS sequence"/>
</dbReference>
<comment type="caution">
    <text evidence="1">The sequence shown here is derived from an EMBL/GenBank/DDBJ whole genome shotgun (WGS) entry which is preliminary data.</text>
</comment>